<dbReference type="PANTHER" id="PTHR12243">
    <property type="entry name" value="MADF DOMAIN TRANSCRIPTION FACTOR"/>
    <property type="match status" value="1"/>
</dbReference>
<dbReference type="Pfam" id="PF10545">
    <property type="entry name" value="MADF_DNA_bdg"/>
    <property type="match status" value="1"/>
</dbReference>
<dbReference type="GO" id="GO:0005634">
    <property type="term" value="C:nucleus"/>
    <property type="evidence" value="ECO:0007669"/>
    <property type="project" value="UniProtKB-SubCell"/>
</dbReference>
<evidence type="ECO:0000256" key="1">
    <source>
        <dbReference type="PROSITE-ProRule" id="PRU00371"/>
    </source>
</evidence>
<comment type="subcellular location">
    <subcellularLocation>
        <location evidence="1">Nucleus</location>
    </subcellularLocation>
</comment>
<gene>
    <name evidence="4" type="ORF">g.14119</name>
</gene>
<feature type="non-terminal residue" evidence="4">
    <location>
        <position position="1"/>
    </location>
</feature>
<protein>
    <recommendedName>
        <fullName evidence="3">BESS domain-containing protein</fullName>
    </recommendedName>
</protein>
<evidence type="ECO:0000256" key="2">
    <source>
        <dbReference type="SAM" id="MobiDB-lite"/>
    </source>
</evidence>
<organism evidence="4">
    <name type="scientific">Pectinophora gossypiella</name>
    <name type="common">Cotton pink bollworm</name>
    <name type="synonym">Depressaria gossypiella</name>
    <dbReference type="NCBI Taxonomy" id="13191"/>
    <lineage>
        <taxon>Eukaryota</taxon>
        <taxon>Metazoa</taxon>
        <taxon>Ecdysozoa</taxon>
        <taxon>Arthropoda</taxon>
        <taxon>Hexapoda</taxon>
        <taxon>Insecta</taxon>
        <taxon>Pterygota</taxon>
        <taxon>Neoptera</taxon>
        <taxon>Endopterygota</taxon>
        <taxon>Lepidoptera</taxon>
        <taxon>Glossata</taxon>
        <taxon>Ditrysia</taxon>
        <taxon>Gelechioidea</taxon>
        <taxon>Gelechiidae</taxon>
        <taxon>Apatetrinae</taxon>
        <taxon>Pectinophora</taxon>
    </lineage>
</organism>
<dbReference type="GO" id="GO:0003677">
    <property type="term" value="F:DNA binding"/>
    <property type="evidence" value="ECO:0007669"/>
    <property type="project" value="InterPro"/>
</dbReference>
<name>A0A1E1W585_PECGO</name>
<keyword evidence="1" id="KW-0539">Nucleus</keyword>
<reference evidence="4" key="1">
    <citation type="submission" date="2015-09" db="EMBL/GenBank/DDBJ databases">
        <title>De novo assembly of Pectinophora gossypiella (Pink Bollworm) gut transcriptome.</title>
        <authorList>
            <person name="Tassone E.E."/>
        </authorList>
    </citation>
    <scope>NUCLEOTIDE SEQUENCE</scope>
</reference>
<dbReference type="EMBL" id="GDQN01009023">
    <property type="protein sequence ID" value="JAT82031.1"/>
    <property type="molecule type" value="Transcribed_RNA"/>
</dbReference>
<dbReference type="AlphaFoldDB" id="A0A1E1W585"/>
<dbReference type="PROSITE" id="PS51031">
    <property type="entry name" value="BESS"/>
    <property type="match status" value="1"/>
</dbReference>
<feature type="region of interest" description="Disordered" evidence="2">
    <location>
        <begin position="169"/>
        <end position="188"/>
    </location>
</feature>
<sequence length="208" mass="24256">ATFCQEPVNKNFDCNFFSAILLQRKWKNLRDSYSRELNKQRASKSGSAASSHRKYQHFDRLQFLSCLSETRPIDISTQPSTSKKRKVSEQPVEDDTNKILKILIERMQKKDESIENDGDRCFLLSLLSDFKKIPEHRKTDAKYEMIGLIRRFINDNFEYSYQQHHGYFTSTNQSSQSPANVSIQESPSQLTDMSSIYENLFSESNDNI</sequence>
<accession>A0A1E1W585</accession>
<evidence type="ECO:0000259" key="3">
    <source>
        <dbReference type="PROSITE" id="PS51031"/>
    </source>
</evidence>
<dbReference type="InterPro" id="IPR039353">
    <property type="entry name" value="TF_Adf1"/>
</dbReference>
<dbReference type="InterPro" id="IPR004210">
    <property type="entry name" value="BESS_motif"/>
</dbReference>
<evidence type="ECO:0000313" key="4">
    <source>
        <dbReference type="EMBL" id="JAT82031.1"/>
    </source>
</evidence>
<dbReference type="PANTHER" id="PTHR12243:SF67">
    <property type="entry name" value="COREPRESSOR OF PANGOLIN, ISOFORM A-RELATED"/>
    <property type="match status" value="1"/>
</dbReference>
<dbReference type="InterPro" id="IPR006578">
    <property type="entry name" value="MADF-dom"/>
</dbReference>
<proteinExistence type="predicted"/>
<dbReference type="OrthoDB" id="6616165at2759"/>
<feature type="domain" description="BESS" evidence="3">
    <location>
        <begin position="116"/>
        <end position="155"/>
    </location>
</feature>